<sequence length="77" mass="9186">RKTSYYLDIKLRKRNSNNLEQQCRNNHDGQHRACRRVFEKRLRIQQQSRVSPAKVDHLPGEYCYNPSAEPTYLHVAC</sequence>
<accession>A0A9N9GTG6</accession>
<organism evidence="1 2">
    <name type="scientific">Ambispora gerdemannii</name>
    <dbReference type="NCBI Taxonomy" id="144530"/>
    <lineage>
        <taxon>Eukaryota</taxon>
        <taxon>Fungi</taxon>
        <taxon>Fungi incertae sedis</taxon>
        <taxon>Mucoromycota</taxon>
        <taxon>Glomeromycotina</taxon>
        <taxon>Glomeromycetes</taxon>
        <taxon>Archaeosporales</taxon>
        <taxon>Ambisporaceae</taxon>
        <taxon>Ambispora</taxon>
    </lineage>
</organism>
<keyword evidence="2" id="KW-1185">Reference proteome</keyword>
<reference evidence="1" key="1">
    <citation type="submission" date="2021-06" db="EMBL/GenBank/DDBJ databases">
        <authorList>
            <person name="Kallberg Y."/>
            <person name="Tangrot J."/>
            <person name="Rosling A."/>
        </authorList>
    </citation>
    <scope>NUCLEOTIDE SEQUENCE</scope>
    <source>
        <strain evidence="1">MT106</strain>
    </source>
</reference>
<feature type="non-terminal residue" evidence="1">
    <location>
        <position position="1"/>
    </location>
</feature>
<evidence type="ECO:0000313" key="2">
    <source>
        <dbReference type="Proteomes" id="UP000789831"/>
    </source>
</evidence>
<gene>
    <name evidence="1" type="ORF">AGERDE_LOCUS10632</name>
</gene>
<dbReference type="Proteomes" id="UP000789831">
    <property type="component" value="Unassembled WGS sequence"/>
</dbReference>
<dbReference type="AlphaFoldDB" id="A0A9N9GTG6"/>
<proteinExistence type="predicted"/>
<dbReference type="EMBL" id="CAJVPL010003472">
    <property type="protein sequence ID" value="CAG8633376.1"/>
    <property type="molecule type" value="Genomic_DNA"/>
</dbReference>
<comment type="caution">
    <text evidence="1">The sequence shown here is derived from an EMBL/GenBank/DDBJ whole genome shotgun (WGS) entry which is preliminary data.</text>
</comment>
<name>A0A9N9GTG6_9GLOM</name>
<evidence type="ECO:0000313" key="1">
    <source>
        <dbReference type="EMBL" id="CAG8633376.1"/>
    </source>
</evidence>
<protein>
    <submittedName>
        <fullName evidence="1">1935_t:CDS:1</fullName>
    </submittedName>
</protein>